<sequence>MSSKARYCRCSNSKPRPAHQLRAIVPGAVVMNAIVSTDTRDCSQPSARIHSRLVVTFPVLTLFFCASDSPSK</sequence>
<gene>
    <name evidence="1" type="ORF">LMH87_004851</name>
</gene>
<comment type="caution">
    <text evidence="1">The sequence shown here is derived from an EMBL/GenBank/DDBJ whole genome shotgun (WGS) entry which is preliminary data.</text>
</comment>
<dbReference type="Proteomes" id="UP001144673">
    <property type="component" value="Chromosome 2"/>
</dbReference>
<reference evidence="1" key="1">
    <citation type="journal article" date="2023" name="Access Microbiol">
        <title>De-novo genome assembly for Akanthomyces muscarius, a biocontrol agent of insect agricultural pests.</title>
        <authorList>
            <person name="Erdos Z."/>
            <person name="Studholme D.J."/>
            <person name="Raymond B."/>
            <person name="Sharma M."/>
        </authorList>
    </citation>
    <scope>NUCLEOTIDE SEQUENCE</scope>
    <source>
        <strain evidence="1">Ve6</strain>
    </source>
</reference>
<organism evidence="1 2">
    <name type="scientific">Akanthomyces muscarius</name>
    <name type="common">Entomopathogenic fungus</name>
    <name type="synonym">Lecanicillium muscarium</name>
    <dbReference type="NCBI Taxonomy" id="2231603"/>
    <lineage>
        <taxon>Eukaryota</taxon>
        <taxon>Fungi</taxon>
        <taxon>Dikarya</taxon>
        <taxon>Ascomycota</taxon>
        <taxon>Pezizomycotina</taxon>
        <taxon>Sordariomycetes</taxon>
        <taxon>Hypocreomycetidae</taxon>
        <taxon>Hypocreales</taxon>
        <taxon>Cordycipitaceae</taxon>
        <taxon>Akanthomyces</taxon>
    </lineage>
</organism>
<dbReference type="GeneID" id="80892010"/>
<dbReference type="RefSeq" id="XP_056049691.1">
    <property type="nucleotide sequence ID" value="XM_056196132.1"/>
</dbReference>
<accession>A0A9W8Q629</accession>
<dbReference type="KEGG" id="amus:LMH87_004851"/>
<protein>
    <submittedName>
        <fullName evidence="1">Uncharacterized protein</fullName>
    </submittedName>
</protein>
<evidence type="ECO:0000313" key="2">
    <source>
        <dbReference type="Proteomes" id="UP001144673"/>
    </source>
</evidence>
<dbReference type="EMBL" id="JAJHUN010000011">
    <property type="protein sequence ID" value="KAJ4146021.1"/>
    <property type="molecule type" value="Genomic_DNA"/>
</dbReference>
<proteinExistence type="predicted"/>
<name>A0A9W8Q629_AKAMU</name>
<evidence type="ECO:0000313" key="1">
    <source>
        <dbReference type="EMBL" id="KAJ4146021.1"/>
    </source>
</evidence>
<dbReference type="AlphaFoldDB" id="A0A9W8Q629"/>
<keyword evidence="2" id="KW-1185">Reference proteome</keyword>